<evidence type="ECO:0000313" key="1">
    <source>
        <dbReference type="EMBL" id="AVP12860.1"/>
    </source>
</evidence>
<keyword evidence="1" id="KW-0496">Mitochondrion</keyword>
<protein>
    <submittedName>
        <fullName evidence="1">Uncharacterized protein</fullName>
    </submittedName>
</protein>
<dbReference type="RefSeq" id="YP_009478045.1">
    <property type="nucleotide sequence ID" value="NC_037476.1"/>
</dbReference>
<gene>
    <name evidence="1" type="primary">ORF105</name>
    <name evidence="1" type="ORF">AnanMp08</name>
</gene>
<sequence length="104" mass="11951">MACKKNSGASEERYASSRFALFFQISQVFPHTIFAAVRTFLNHLVMESFFHSKNKMNFDSMVNIVFHFVATDLGPLSANEKRSRESIRRRISFRCSLGFGGCRM</sequence>
<dbReference type="AlphaFoldDB" id="A0A2P1L4X0"/>
<dbReference type="EMBL" id="MG029262">
    <property type="protein sequence ID" value="AVP12860.1"/>
    <property type="molecule type" value="Genomic_DNA"/>
</dbReference>
<dbReference type="GeneID" id="36494089"/>
<name>A0A2P1L4X0_ANTAG</name>
<organism evidence="1">
    <name type="scientific">Anthoceros angustus</name>
    <name type="common">Hornwort</name>
    <name type="synonym">Anthoceros formosae</name>
    <dbReference type="NCBI Taxonomy" id="48387"/>
    <lineage>
        <taxon>Eukaryota</taxon>
        <taxon>Viridiplantae</taxon>
        <taxon>Streptophyta</taxon>
        <taxon>Embryophyta</taxon>
        <taxon>Anthocerotophyta</taxon>
        <taxon>Anthocerotopsida</taxon>
        <taxon>Anthocerotidae</taxon>
        <taxon>Anthocerotales</taxon>
        <taxon>Anthocerotaceae</taxon>
        <taxon>Anthoceros</taxon>
    </lineage>
</organism>
<proteinExistence type="predicted"/>
<reference evidence="1" key="1">
    <citation type="journal article" date="2018" name="Bryologist">
        <title>Complete mitochondrial genome sequence of Anthoceros angustus: conservative evolution of the mitogenomes in hornworts.</title>
        <authorList>
            <person name="Dong S."/>
            <person name="Xue J."/>
            <person name="Zhang S."/>
            <person name="Zhang L."/>
            <person name="Wu H."/>
            <person name="Chen Z."/>
            <person name="Goffinet B."/>
            <person name="Liu Y."/>
        </authorList>
    </citation>
    <scope>NUCLEOTIDE SEQUENCE</scope>
</reference>
<accession>A0A2P1L4X0</accession>
<geneLocation type="mitochondrion" evidence="1"/>